<organism evidence="2 3">
    <name type="scientific">Mycobacterium pseudoshottsii</name>
    <dbReference type="NCBI Taxonomy" id="265949"/>
    <lineage>
        <taxon>Bacteria</taxon>
        <taxon>Bacillati</taxon>
        <taxon>Actinomycetota</taxon>
        <taxon>Actinomycetes</taxon>
        <taxon>Mycobacteriales</taxon>
        <taxon>Mycobacteriaceae</taxon>
        <taxon>Mycobacterium</taxon>
        <taxon>Mycobacterium ulcerans group</taxon>
    </lineage>
</organism>
<gene>
    <name evidence="2" type="ORF">NJB1907Z4_C06310</name>
</gene>
<protein>
    <submittedName>
        <fullName evidence="2">Uncharacterized protein</fullName>
    </submittedName>
</protein>
<proteinExistence type="predicted"/>
<accession>A0A9N7LN06</accession>
<dbReference type="Gene3D" id="1.20.1250.20">
    <property type="entry name" value="MFS general substrate transporter like domains"/>
    <property type="match status" value="1"/>
</dbReference>
<dbReference type="Proteomes" id="UP001058626">
    <property type="component" value="Chromosome"/>
</dbReference>
<evidence type="ECO:0000313" key="3">
    <source>
        <dbReference type="Proteomes" id="UP001058626"/>
    </source>
</evidence>
<dbReference type="AlphaFoldDB" id="A0A9N7LN06"/>
<feature type="compositionally biased region" description="Low complexity" evidence="1">
    <location>
        <begin position="22"/>
        <end position="35"/>
    </location>
</feature>
<feature type="region of interest" description="Disordered" evidence="1">
    <location>
        <begin position="19"/>
        <end position="45"/>
    </location>
</feature>
<dbReference type="EMBL" id="AP026367">
    <property type="protein sequence ID" value="BDN80416.1"/>
    <property type="molecule type" value="Genomic_DNA"/>
</dbReference>
<dbReference type="InterPro" id="IPR036259">
    <property type="entry name" value="MFS_trans_sf"/>
</dbReference>
<evidence type="ECO:0000313" key="2">
    <source>
        <dbReference type="EMBL" id="BDN80416.1"/>
    </source>
</evidence>
<name>A0A9N7LN06_9MYCO</name>
<sequence length="71" mass="7928">MAHASSFVIHLETRLTSQRMLAGKAAPPSAKGADANMNRNHRIEHWDPEDAQAWEASNHAVARRNLLWITA</sequence>
<reference evidence="2" key="1">
    <citation type="submission" date="2022-06" db="EMBL/GenBank/DDBJ databases">
        <title>Complete genome sequence of Mycobacterium pseudoshottsii NJB1907-Z4.</title>
        <authorList>
            <person name="Komine T."/>
            <person name="Fukano H."/>
            <person name="Wada S."/>
        </authorList>
    </citation>
    <scope>NUCLEOTIDE SEQUENCE</scope>
    <source>
        <strain evidence="2">NJB1907-Z4</strain>
    </source>
</reference>
<evidence type="ECO:0000256" key="1">
    <source>
        <dbReference type="SAM" id="MobiDB-lite"/>
    </source>
</evidence>
<keyword evidence="3" id="KW-1185">Reference proteome</keyword>